<keyword evidence="4 10" id="KW-1003">Cell membrane</keyword>
<sequence>MWATRRGKAASIGFGFADPSAGLACVARGARSLAGCAVLGFGLAIEPQLWALIFVMVRIGAAFIVAPVFGAVSIPLPVRVGLSGAIGIFVLKVHPIVPPTQIFAVATILAIVAEALVGAAIGFILQIAFAAPMIASEIIGGSMGIGFASSIDPQNGRSSPALGQFFTIMLTLLFLSVDGHLVLVELLVKSYETMPPGTWIAPDRLKQIAFFGGYAFLAGLLLALPVGFLLLCLNLIVGMVSRAAPALNLFSVGLPASLAVGVIALAVAFPAMGDYMLVIVREGLAATQGLVNS</sequence>
<dbReference type="PANTHER" id="PTHR30065:SF8">
    <property type="entry name" value="FLAGELLAR BIOSYNTHETIC PROTEIN FLIR"/>
    <property type="match status" value="1"/>
</dbReference>
<keyword evidence="12" id="KW-1185">Reference proteome</keyword>
<reference evidence="11 12" key="1">
    <citation type="journal article" date="2019" name="Int. J. Syst. Evol. Microbiol.">
        <title>The Global Catalogue of Microorganisms (GCM) 10K type strain sequencing project: providing services to taxonomists for standard genome sequencing and annotation.</title>
        <authorList>
            <consortium name="The Broad Institute Genomics Platform"/>
            <consortium name="The Broad Institute Genome Sequencing Center for Infectious Disease"/>
            <person name="Wu L."/>
            <person name="Ma J."/>
        </authorList>
    </citation>
    <scope>NUCLEOTIDE SEQUENCE [LARGE SCALE GENOMIC DNA]</scope>
    <source>
        <strain evidence="11 12">JCM 14603</strain>
    </source>
</reference>
<comment type="function">
    <text evidence="1 10">Role in flagellar biosynthesis.</text>
</comment>
<evidence type="ECO:0000256" key="5">
    <source>
        <dbReference type="ARBA" id="ARBA00022692"/>
    </source>
</evidence>
<evidence type="ECO:0000313" key="11">
    <source>
        <dbReference type="EMBL" id="GAA0659006.1"/>
    </source>
</evidence>
<feature type="transmembrane region" description="Helical" evidence="10">
    <location>
        <begin position="165"/>
        <end position="188"/>
    </location>
</feature>
<evidence type="ECO:0000256" key="2">
    <source>
        <dbReference type="ARBA" id="ARBA00009772"/>
    </source>
</evidence>
<dbReference type="InterPro" id="IPR002010">
    <property type="entry name" value="T3SS_IM_R"/>
</dbReference>
<evidence type="ECO:0000313" key="12">
    <source>
        <dbReference type="Proteomes" id="UP001500238"/>
    </source>
</evidence>
<evidence type="ECO:0000256" key="7">
    <source>
        <dbReference type="ARBA" id="ARBA00023136"/>
    </source>
</evidence>
<evidence type="ECO:0000256" key="10">
    <source>
        <dbReference type="RuleBase" id="RU362071"/>
    </source>
</evidence>
<comment type="caution">
    <text evidence="10">Lacks conserved residue(s) required for the propagation of feature annotation.</text>
</comment>
<dbReference type="NCBIfam" id="TIGR01400">
    <property type="entry name" value="fliR"/>
    <property type="match status" value="1"/>
</dbReference>
<dbReference type="InterPro" id="IPR006303">
    <property type="entry name" value="FliR"/>
</dbReference>
<comment type="similarity">
    <text evidence="2 10">Belongs to the FliR/MopE/SpaR family.</text>
</comment>
<dbReference type="Pfam" id="PF01311">
    <property type="entry name" value="Bac_export_1"/>
    <property type="match status" value="1"/>
</dbReference>
<comment type="caution">
    <text evidence="11">The sequence shown here is derived from an EMBL/GenBank/DDBJ whole genome shotgun (WGS) entry which is preliminary data.</text>
</comment>
<comment type="subcellular location">
    <subcellularLocation>
        <location evidence="10">Cell membrane</location>
        <topology evidence="10">Multi-pass membrane protein</topology>
    </subcellularLocation>
    <subcellularLocation>
        <location evidence="10">Bacterial flagellum basal body</location>
    </subcellularLocation>
</comment>
<evidence type="ECO:0000256" key="6">
    <source>
        <dbReference type="ARBA" id="ARBA00022989"/>
    </source>
</evidence>
<accession>A0ABN1HMF9</accession>
<proteinExistence type="inferred from homology"/>
<keyword evidence="6 10" id="KW-1133">Transmembrane helix</keyword>
<dbReference type="Proteomes" id="UP001500238">
    <property type="component" value="Unassembled WGS sequence"/>
</dbReference>
<dbReference type="EMBL" id="BAAAES010000001">
    <property type="protein sequence ID" value="GAA0659006.1"/>
    <property type="molecule type" value="Genomic_DNA"/>
</dbReference>
<keyword evidence="5 10" id="KW-0812">Transmembrane</keyword>
<feature type="transmembrane region" description="Helical" evidence="10">
    <location>
        <begin position="102"/>
        <end position="125"/>
    </location>
</feature>
<protein>
    <recommendedName>
        <fullName evidence="3 9">Flagellar biosynthetic protein FliR</fullName>
    </recommendedName>
</protein>
<keyword evidence="7 10" id="KW-0472">Membrane</keyword>
<dbReference type="PANTHER" id="PTHR30065">
    <property type="entry name" value="FLAGELLAR BIOSYNTHETIC PROTEIN FLIR"/>
    <property type="match status" value="1"/>
</dbReference>
<gene>
    <name evidence="11" type="primary">fliR</name>
    <name evidence="11" type="ORF">GCM10009102_04270</name>
</gene>
<keyword evidence="8 10" id="KW-0975">Bacterial flagellum</keyword>
<dbReference type="PRINTS" id="PR00953">
    <property type="entry name" value="TYPE3IMRPROT"/>
</dbReference>
<keyword evidence="11" id="KW-0966">Cell projection</keyword>
<feature type="transmembrane region" description="Helical" evidence="10">
    <location>
        <begin position="249"/>
        <end position="272"/>
    </location>
</feature>
<evidence type="ECO:0000256" key="9">
    <source>
        <dbReference type="NCBIfam" id="TIGR01400"/>
    </source>
</evidence>
<evidence type="ECO:0000256" key="4">
    <source>
        <dbReference type="ARBA" id="ARBA00022475"/>
    </source>
</evidence>
<keyword evidence="11" id="KW-0282">Flagellum</keyword>
<feature type="transmembrane region" description="Helical" evidence="10">
    <location>
        <begin position="208"/>
        <end position="237"/>
    </location>
</feature>
<keyword evidence="11" id="KW-0969">Cilium</keyword>
<evidence type="ECO:0000256" key="3">
    <source>
        <dbReference type="ARBA" id="ARBA00021717"/>
    </source>
</evidence>
<evidence type="ECO:0000256" key="1">
    <source>
        <dbReference type="ARBA" id="ARBA00002578"/>
    </source>
</evidence>
<organism evidence="11 12">
    <name type="scientific">Sphingomonas insulae</name>
    <dbReference type="NCBI Taxonomy" id="424800"/>
    <lineage>
        <taxon>Bacteria</taxon>
        <taxon>Pseudomonadati</taxon>
        <taxon>Pseudomonadota</taxon>
        <taxon>Alphaproteobacteria</taxon>
        <taxon>Sphingomonadales</taxon>
        <taxon>Sphingomonadaceae</taxon>
        <taxon>Sphingomonas</taxon>
    </lineage>
</organism>
<evidence type="ECO:0000256" key="8">
    <source>
        <dbReference type="ARBA" id="ARBA00023143"/>
    </source>
</evidence>
<name>A0ABN1HMF9_9SPHN</name>